<organism evidence="2 3">
    <name type="scientific">Allorhizobium terrae</name>
    <dbReference type="NCBI Taxonomy" id="1848972"/>
    <lineage>
        <taxon>Bacteria</taxon>
        <taxon>Pseudomonadati</taxon>
        <taxon>Pseudomonadota</taxon>
        <taxon>Alphaproteobacteria</taxon>
        <taxon>Hyphomicrobiales</taxon>
        <taxon>Rhizobiaceae</taxon>
        <taxon>Rhizobium/Agrobacterium group</taxon>
        <taxon>Allorhizobium</taxon>
    </lineage>
</organism>
<dbReference type="SMART" id="SM00028">
    <property type="entry name" value="TPR"/>
    <property type="match status" value="3"/>
</dbReference>
<evidence type="ECO:0000313" key="3">
    <source>
        <dbReference type="Proteomes" id="UP000310754"/>
    </source>
</evidence>
<keyword evidence="1" id="KW-0732">Signal</keyword>
<evidence type="ECO:0000256" key="1">
    <source>
        <dbReference type="SAM" id="SignalP"/>
    </source>
</evidence>
<keyword evidence="3" id="KW-1185">Reference proteome</keyword>
<dbReference type="RefSeq" id="WP_190234615.1">
    <property type="nucleotide sequence ID" value="NZ_SSOA01000001.1"/>
</dbReference>
<dbReference type="InterPro" id="IPR019734">
    <property type="entry name" value="TPR_rpt"/>
</dbReference>
<dbReference type="Gene3D" id="1.25.40.10">
    <property type="entry name" value="Tetratricopeptide repeat domain"/>
    <property type="match status" value="1"/>
</dbReference>
<sequence>MRFFYAVHSLILSTCILVISTLGYAWADDNKPASPPVERLQDRSSTPKSTAELLEDLKRERNADIAKTIAANLVTQWADTGSATADLLMQWADKARREKRNAAAMDFLDQVIVLEPDNPNGWAKRATFNYSLGNVRKAVSDLNEVLKVEPRYFPALQMLATILADSGSDEKAMKAWQDYLDVYPADRSAQKAFSDLAEKLAGART</sequence>
<evidence type="ECO:0000313" key="2">
    <source>
        <dbReference type="EMBL" id="THF53552.1"/>
    </source>
</evidence>
<dbReference type="AlphaFoldDB" id="A0A4S4A4Y5"/>
<dbReference type="Proteomes" id="UP000310754">
    <property type="component" value="Unassembled WGS sequence"/>
</dbReference>
<name>A0A4S4A4Y5_9HYPH</name>
<reference evidence="2 3" key="1">
    <citation type="submission" date="2019-04" db="EMBL/GenBank/DDBJ databases">
        <title>Rhizobium terrae sp. nov., isolated from a paddy soil.</title>
        <authorList>
            <person name="Lin S.-Y."/>
            <person name="Hameed A."/>
            <person name="Huang H.-I."/>
            <person name="Young C.-C."/>
        </authorList>
    </citation>
    <scope>NUCLEOTIDE SEQUENCE [LARGE SCALE GENOMIC DNA]</scope>
    <source>
        <strain evidence="2 3">CC-HIH110</strain>
    </source>
</reference>
<feature type="signal peptide" evidence="1">
    <location>
        <begin position="1"/>
        <end position="27"/>
    </location>
</feature>
<accession>A0A4S4A4Y5</accession>
<gene>
    <name evidence="2" type="ORF">E6C51_00005</name>
</gene>
<dbReference type="InterPro" id="IPR011990">
    <property type="entry name" value="TPR-like_helical_dom_sf"/>
</dbReference>
<dbReference type="EMBL" id="SSOA01000001">
    <property type="protein sequence ID" value="THF53552.1"/>
    <property type="molecule type" value="Genomic_DNA"/>
</dbReference>
<dbReference type="SUPFAM" id="SSF48452">
    <property type="entry name" value="TPR-like"/>
    <property type="match status" value="1"/>
</dbReference>
<feature type="chain" id="PRO_5020201512" evidence="1">
    <location>
        <begin position="28"/>
        <end position="205"/>
    </location>
</feature>
<proteinExistence type="predicted"/>
<protein>
    <submittedName>
        <fullName evidence="2">Uncharacterized protein</fullName>
    </submittedName>
</protein>
<comment type="caution">
    <text evidence="2">The sequence shown here is derived from an EMBL/GenBank/DDBJ whole genome shotgun (WGS) entry which is preliminary data.</text>
</comment>